<comment type="caution">
    <text evidence="1">The sequence shown here is derived from an EMBL/GenBank/DDBJ whole genome shotgun (WGS) entry which is preliminary data.</text>
</comment>
<dbReference type="OrthoDB" id="2016421at2759"/>
<evidence type="ECO:0000313" key="2">
    <source>
        <dbReference type="Proteomes" id="UP000232323"/>
    </source>
</evidence>
<proteinExistence type="predicted"/>
<protein>
    <submittedName>
        <fullName evidence="1">Uncharacterized protein</fullName>
    </submittedName>
</protein>
<organism evidence="1 2">
    <name type="scientific">Chlamydomonas eustigma</name>
    <dbReference type="NCBI Taxonomy" id="1157962"/>
    <lineage>
        <taxon>Eukaryota</taxon>
        <taxon>Viridiplantae</taxon>
        <taxon>Chlorophyta</taxon>
        <taxon>core chlorophytes</taxon>
        <taxon>Chlorophyceae</taxon>
        <taxon>CS clade</taxon>
        <taxon>Chlamydomonadales</taxon>
        <taxon>Chlamydomonadaceae</taxon>
        <taxon>Chlamydomonas</taxon>
    </lineage>
</organism>
<dbReference type="AlphaFoldDB" id="A0A250XGY5"/>
<dbReference type="InterPro" id="IPR014807">
    <property type="entry name" value="Coa1"/>
</dbReference>
<name>A0A250XGY5_9CHLO</name>
<evidence type="ECO:0000313" key="1">
    <source>
        <dbReference type="EMBL" id="GAX82286.1"/>
    </source>
</evidence>
<keyword evidence="2" id="KW-1185">Reference proteome</keyword>
<sequence>MISPPITDVFISAVTTPRTTPFNRFALQTITGLAVDTSLPFVQLINSGISAVAVLLSFAFLHSYHTISPKAVFREAMKQLSSSAAVQEVLGAPIVGSPVMLTSVWEGGFYFRDMRLRHRSPRVLMAFEVEGPQRKGLVKLEAKKRKGCHVFKLLAFELRNNHQSKSGSSMVGAVARVFLHGSESVHDKGSGSVLNSMSQPYLETLELDRKFEADDDDDKVKEKLSIIRTAVVGGVIQSAPSSAVQQAASGCAELLKPEKSPSGYTVLVSILTPTS</sequence>
<dbReference type="PANTHER" id="PTHR36354">
    <property type="entry name" value="IMPORT INNER MEMBRANE TRANSLOCASE SUBUNIT"/>
    <property type="match status" value="1"/>
</dbReference>
<dbReference type="Proteomes" id="UP000232323">
    <property type="component" value="Unassembled WGS sequence"/>
</dbReference>
<dbReference type="STRING" id="1157962.A0A250XGY5"/>
<reference evidence="1 2" key="1">
    <citation type="submission" date="2017-08" db="EMBL/GenBank/DDBJ databases">
        <title>Acidophilic green algal genome provides insights into adaptation to an acidic environment.</title>
        <authorList>
            <person name="Hirooka S."/>
            <person name="Hirose Y."/>
            <person name="Kanesaki Y."/>
            <person name="Higuchi S."/>
            <person name="Fujiwara T."/>
            <person name="Onuma R."/>
            <person name="Era A."/>
            <person name="Ohbayashi R."/>
            <person name="Uzuka A."/>
            <person name="Nozaki H."/>
            <person name="Yoshikawa H."/>
            <person name="Miyagishima S.Y."/>
        </authorList>
    </citation>
    <scope>NUCLEOTIDE SEQUENCE [LARGE SCALE GENOMIC DNA]</scope>
    <source>
        <strain evidence="1 2">NIES-2499</strain>
    </source>
</reference>
<dbReference type="EMBL" id="BEGY01000078">
    <property type="protein sequence ID" value="GAX82286.1"/>
    <property type="molecule type" value="Genomic_DNA"/>
</dbReference>
<dbReference type="PANTHER" id="PTHR36354:SF2">
    <property type="entry name" value="IMPORT INNER MEMBRANE TRANSLOCASE SUBUNIT"/>
    <property type="match status" value="1"/>
</dbReference>
<dbReference type="InterPro" id="IPR038552">
    <property type="entry name" value="Tim21_IMS_sf"/>
</dbReference>
<accession>A0A250XGY5</accession>
<gene>
    <name evidence="1" type="ORF">CEUSTIGMA_g9715.t1</name>
</gene>
<dbReference type="Gene3D" id="3.10.450.320">
    <property type="entry name" value="Mitochondrial import inner membrane translocase subunit Tim21"/>
    <property type="match status" value="1"/>
</dbReference>
<dbReference type="Pfam" id="PF08695">
    <property type="entry name" value="Coa1"/>
    <property type="match status" value="1"/>
</dbReference>